<reference evidence="1 2" key="1">
    <citation type="submission" date="2022-11" db="EMBL/GenBank/DDBJ databases">
        <title>Mycobacterium sp. nov.</title>
        <authorList>
            <person name="Papic B."/>
            <person name="Spicic S."/>
            <person name="Duvnjak S."/>
        </authorList>
    </citation>
    <scope>NUCLEOTIDE SEQUENCE [LARGE SCALE GENOMIC DNA]</scope>
    <source>
        <strain evidence="1 2">CVI_P4</strain>
    </source>
</reference>
<gene>
    <name evidence="1" type="ORF">ORI27_19245</name>
</gene>
<keyword evidence="2" id="KW-1185">Reference proteome</keyword>
<dbReference type="RefSeq" id="WP_265998480.1">
    <property type="nucleotide sequence ID" value="NZ_JAPJDN010000017.1"/>
</dbReference>
<protein>
    <recommendedName>
        <fullName evidence="3">Transposase</fullName>
    </recommendedName>
</protein>
<accession>A0ABT3SH48</accession>
<evidence type="ECO:0000313" key="1">
    <source>
        <dbReference type="EMBL" id="MCX2938840.1"/>
    </source>
</evidence>
<organism evidence="1 2">
    <name type="scientific">Mycobacterium pinniadriaticum</name>
    <dbReference type="NCBI Taxonomy" id="2994102"/>
    <lineage>
        <taxon>Bacteria</taxon>
        <taxon>Bacillati</taxon>
        <taxon>Actinomycetota</taxon>
        <taxon>Actinomycetes</taxon>
        <taxon>Mycobacteriales</taxon>
        <taxon>Mycobacteriaceae</taxon>
        <taxon>Mycobacterium</taxon>
    </lineage>
</organism>
<evidence type="ECO:0008006" key="3">
    <source>
        <dbReference type="Google" id="ProtNLM"/>
    </source>
</evidence>
<name>A0ABT3SH48_9MYCO</name>
<evidence type="ECO:0000313" key="2">
    <source>
        <dbReference type="Proteomes" id="UP001300745"/>
    </source>
</evidence>
<dbReference type="EMBL" id="JAPJDO010000017">
    <property type="protein sequence ID" value="MCX2938840.1"/>
    <property type="molecule type" value="Genomic_DNA"/>
</dbReference>
<sequence>MDLVAVFDRGFTKFREQRRRLVTGNDHFVEVEAFKECLVQMPPHFVLNPLVERLGVFDKMEGVTQHRCTDRQLLVGVCQPGLNASAVSLDLV</sequence>
<proteinExistence type="predicted"/>
<comment type="caution">
    <text evidence="1">The sequence shown here is derived from an EMBL/GenBank/DDBJ whole genome shotgun (WGS) entry which is preliminary data.</text>
</comment>
<dbReference type="Proteomes" id="UP001300745">
    <property type="component" value="Unassembled WGS sequence"/>
</dbReference>